<protein>
    <recommendedName>
        <fullName evidence="3">YHYH domain-containing protein</fullName>
    </recommendedName>
</protein>
<dbReference type="eggNOG" id="ENOG502SANU">
    <property type="taxonomic scope" value="Eukaryota"/>
</dbReference>
<organism evidence="4 5">
    <name type="scientific">Sphaeroforma arctica JP610</name>
    <dbReference type="NCBI Taxonomy" id="667725"/>
    <lineage>
        <taxon>Eukaryota</taxon>
        <taxon>Ichthyosporea</taxon>
        <taxon>Ichthyophonida</taxon>
        <taxon>Sphaeroforma</taxon>
    </lineage>
</organism>
<dbReference type="GeneID" id="25901721"/>
<reference evidence="4 5" key="1">
    <citation type="submission" date="2011-02" db="EMBL/GenBank/DDBJ databases">
        <title>The Genome Sequence of Sphaeroforma arctica JP610.</title>
        <authorList>
            <consortium name="The Broad Institute Genome Sequencing Platform"/>
            <person name="Russ C."/>
            <person name="Cuomo C."/>
            <person name="Young S.K."/>
            <person name="Zeng Q."/>
            <person name="Gargeya S."/>
            <person name="Alvarado L."/>
            <person name="Berlin A."/>
            <person name="Chapman S.B."/>
            <person name="Chen Z."/>
            <person name="Freedman E."/>
            <person name="Gellesch M."/>
            <person name="Goldberg J."/>
            <person name="Griggs A."/>
            <person name="Gujja S."/>
            <person name="Heilman E."/>
            <person name="Heiman D."/>
            <person name="Howarth C."/>
            <person name="Mehta T."/>
            <person name="Neiman D."/>
            <person name="Pearson M."/>
            <person name="Roberts A."/>
            <person name="Saif S."/>
            <person name="Shea T."/>
            <person name="Shenoy N."/>
            <person name="Sisk P."/>
            <person name="Stolte C."/>
            <person name="Sykes S."/>
            <person name="White J."/>
            <person name="Yandava C."/>
            <person name="Burger G."/>
            <person name="Gray M.W."/>
            <person name="Holland P.W.H."/>
            <person name="King N."/>
            <person name="Lang F.B.F."/>
            <person name="Roger A.J."/>
            <person name="Ruiz-Trillo I."/>
            <person name="Haas B."/>
            <person name="Nusbaum C."/>
            <person name="Birren B."/>
        </authorList>
    </citation>
    <scope>NUCLEOTIDE SEQUENCE [LARGE SCALE GENOMIC DNA]</scope>
    <source>
        <strain evidence="4 5">JP610</strain>
    </source>
</reference>
<feature type="compositionally biased region" description="Polar residues" evidence="1">
    <location>
        <begin position="45"/>
        <end position="55"/>
    </location>
</feature>
<evidence type="ECO:0000256" key="1">
    <source>
        <dbReference type="SAM" id="MobiDB-lite"/>
    </source>
</evidence>
<dbReference type="Proteomes" id="UP000054560">
    <property type="component" value="Unassembled WGS sequence"/>
</dbReference>
<evidence type="ECO:0000256" key="2">
    <source>
        <dbReference type="SAM" id="SignalP"/>
    </source>
</evidence>
<dbReference type="InterPro" id="IPR025924">
    <property type="entry name" value="YHYH_dom"/>
</dbReference>
<feature type="signal peptide" evidence="2">
    <location>
        <begin position="1"/>
        <end position="18"/>
    </location>
</feature>
<evidence type="ECO:0000313" key="4">
    <source>
        <dbReference type="EMBL" id="KNC86637.1"/>
    </source>
</evidence>
<dbReference type="RefSeq" id="XP_014160539.1">
    <property type="nucleotide sequence ID" value="XM_014305064.1"/>
</dbReference>
<sequence length="341" mass="35861">MLISTIVTVSLLSALATAQPPQVGGGDGGPPPGEGGMGGMGGGDSTSVSSTQCTTPDGEVCSQDGSSNEFYGTFAYDEETGLHSGTVVFNQCPNSDPSGRVDDGFDYNISASSDCQEMTFPVDGYNTTGPWAAPLRNRLGISLHGVNIYGPFEAGFVEGFICNGTCDGGVDVPACDLTLEFQCGIENVNKEYLLDPCGGHALPYHYHADLSCEYDQNTLGHSALIGVALDGRGIYGLNEDNVDGEAVQPTDLDFCGGHYGAVEEDGPEVYHYHTQTTAPYTVGCFGPVVDVEECRALYPDNCGVDYLILETEAGSTCYDTDCPCFFADGTNSDYTVENCPV</sequence>
<dbReference type="Pfam" id="PF14240">
    <property type="entry name" value="YHYH"/>
    <property type="match status" value="1"/>
</dbReference>
<dbReference type="EMBL" id="KQ241643">
    <property type="protein sequence ID" value="KNC86637.1"/>
    <property type="molecule type" value="Genomic_DNA"/>
</dbReference>
<feature type="compositionally biased region" description="Gly residues" evidence="1">
    <location>
        <begin position="23"/>
        <end position="44"/>
    </location>
</feature>
<feature type="domain" description="YHYH" evidence="3">
    <location>
        <begin position="118"/>
        <end position="238"/>
    </location>
</feature>
<keyword evidence="2" id="KW-0732">Signal</keyword>
<name>A0A0L0GCB5_9EUKA</name>
<gene>
    <name evidence="4" type="ORF">SARC_01217</name>
</gene>
<keyword evidence="5" id="KW-1185">Reference proteome</keyword>
<evidence type="ECO:0000313" key="5">
    <source>
        <dbReference type="Proteomes" id="UP000054560"/>
    </source>
</evidence>
<evidence type="ECO:0000259" key="3">
    <source>
        <dbReference type="Pfam" id="PF14240"/>
    </source>
</evidence>
<accession>A0A0L0GCB5</accession>
<dbReference type="AlphaFoldDB" id="A0A0L0GCB5"/>
<feature type="chain" id="PRO_5005539370" description="YHYH domain-containing protein" evidence="2">
    <location>
        <begin position="19"/>
        <end position="341"/>
    </location>
</feature>
<feature type="region of interest" description="Disordered" evidence="1">
    <location>
        <begin position="18"/>
        <end position="64"/>
    </location>
</feature>
<proteinExistence type="predicted"/>
<dbReference type="OrthoDB" id="197925at2759"/>